<dbReference type="InterPro" id="IPR000504">
    <property type="entry name" value="RRM_dom"/>
</dbReference>
<protein>
    <recommendedName>
        <fullName evidence="4">RRM domain-containing protein</fullName>
    </recommendedName>
</protein>
<feature type="compositionally biased region" description="Basic and acidic residues" evidence="3">
    <location>
        <begin position="64"/>
        <end position="89"/>
    </location>
</feature>
<comment type="caution">
    <text evidence="5">The sequence shown here is derived from an EMBL/GenBank/DDBJ whole genome shotgun (WGS) entry which is preliminary data.</text>
</comment>
<feature type="compositionally biased region" description="Gly residues" evidence="3">
    <location>
        <begin position="197"/>
        <end position="223"/>
    </location>
</feature>
<dbReference type="OrthoDB" id="3973428at2759"/>
<evidence type="ECO:0000313" key="5">
    <source>
        <dbReference type="EMBL" id="OBA28098.1"/>
    </source>
</evidence>
<dbReference type="SUPFAM" id="SSF54928">
    <property type="entry name" value="RNA-binding domain, RBD"/>
    <property type="match status" value="1"/>
</dbReference>
<evidence type="ECO:0000256" key="2">
    <source>
        <dbReference type="PROSITE-ProRule" id="PRU00176"/>
    </source>
</evidence>
<dbReference type="InterPro" id="IPR012677">
    <property type="entry name" value="Nucleotide-bd_a/b_plait_sf"/>
</dbReference>
<dbReference type="Gene3D" id="3.30.70.330">
    <property type="match status" value="1"/>
</dbReference>
<dbReference type="PROSITE" id="PS50102">
    <property type="entry name" value="RRM"/>
    <property type="match status" value="1"/>
</dbReference>
<dbReference type="PANTHER" id="PTHR48025:SF1">
    <property type="entry name" value="RRM DOMAIN-CONTAINING PROTEIN"/>
    <property type="match status" value="1"/>
</dbReference>
<dbReference type="AlphaFoldDB" id="A0A1B7THF0"/>
<sequence length="236" mass="26481">MSEEIQQQLPVQEQEPEEQVAVSEQSVEENTNNEVENQPTVIEQEQSLETKDSTDVNMNIEEEGEKKEKEQNKEDGEDKKEEEPEREQLTEPTLHISGLPVTVKATELAPILESFGEVTKIVILPPKTIHQAFGFVSYSNKEGAERCIENLNNKQYEFDNQYTWKVNWAKQGPLKNKNVGPSGRPYTFTDKGHNGRRGGSFRGGNFRGGRGGFRGGRGGGYRGGRNESSRGGYAPY</sequence>
<accession>A0A1B7THF0</accession>
<feature type="domain" description="RRM" evidence="4">
    <location>
        <begin position="92"/>
        <end position="171"/>
    </location>
</feature>
<keyword evidence="1 2" id="KW-0694">RNA-binding</keyword>
<keyword evidence="6" id="KW-1185">Reference proteome</keyword>
<gene>
    <name evidence="5" type="ORF">HANVADRAFT_61476</name>
</gene>
<feature type="region of interest" description="Disordered" evidence="3">
    <location>
        <begin position="175"/>
        <end position="236"/>
    </location>
</feature>
<dbReference type="InterPro" id="IPR035979">
    <property type="entry name" value="RBD_domain_sf"/>
</dbReference>
<dbReference type="EMBL" id="LXPE01000005">
    <property type="protein sequence ID" value="OBA28098.1"/>
    <property type="molecule type" value="Genomic_DNA"/>
</dbReference>
<dbReference type="GO" id="GO:0003729">
    <property type="term" value="F:mRNA binding"/>
    <property type="evidence" value="ECO:0007669"/>
    <property type="project" value="TreeGrafter"/>
</dbReference>
<feature type="compositionally biased region" description="Low complexity" evidence="3">
    <location>
        <begin position="1"/>
        <end position="41"/>
    </location>
</feature>
<reference evidence="6" key="1">
    <citation type="journal article" date="2016" name="Proc. Natl. Acad. Sci. U.S.A.">
        <title>Comparative genomics of biotechnologically important yeasts.</title>
        <authorList>
            <person name="Riley R."/>
            <person name="Haridas S."/>
            <person name="Wolfe K.H."/>
            <person name="Lopes M.R."/>
            <person name="Hittinger C.T."/>
            <person name="Goeker M."/>
            <person name="Salamov A.A."/>
            <person name="Wisecaver J.H."/>
            <person name="Long T.M."/>
            <person name="Calvey C.H."/>
            <person name="Aerts A.L."/>
            <person name="Barry K.W."/>
            <person name="Choi C."/>
            <person name="Clum A."/>
            <person name="Coughlan A.Y."/>
            <person name="Deshpande S."/>
            <person name="Douglass A.P."/>
            <person name="Hanson S.J."/>
            <person name="Klenk H.-P."/>
            <person name="LaButti K.M."/>
            <person name="Lapidus A."/>
            <person name="Lindquist E.A."/>
            <person name="Lipzen A.M."/>
            <person name="Meier-Kolthoff J.P."/>
            <person name="Ohm R.A."/>
            <person name="Otillar R.P."/>
            <person name="Pangilinan J.L."/>
            <person name="Peng Y."/>
            <person name="Rokas A."/>
            <person name="Rosa C.A."/>
            <person name="Scheuner C."/>
            <person name="Sibirny A.A."/>
            <person name="Slot J.C."/>
            <person name="Stielow J.B."/>
            <person name="Sun H."/>
            <person name="Kurtzman C.P."/>
            <person name="Blackwell M."/>
            <person name="Grigoriev I.V."/>
            <person name="Jeffries T.W."/>
        </authorList>
    </citation>
    <scope>NUCLEOTIDE SEQUENCE [LARGE SCALE GENOMIC DNA]</scope>
    <source>
        <strain evidence="6">NRRL Y-1626</strain>
    </source>
</reference>
<dbReference type="PANTHER" id="PTHR48025">
    <property type="entry name" value="OS02G0815200 PROTEIN"/>
    <property type="match status" value="1"/>
</dbReference>
<name>A0A1B7THF0_9ASCO</name>
<evidence type="ECO:0000259" key="4">
    <source>
        <dbReference type="PROSITE" id="PS50102"/>
    </source>
</evidence>
<dbReference type="SMART" id="SM00360">
    <property type="entry name" value="RRM"/>
    <property type="match status" value="1"/>
</dbReference>
<proteinExistence type="predicted"/>
<dbReference type="Proteomes" id="UP000092321">
    <property type="component" value="Unassembled WGS sequence"/>
</dbReference>
<evidence type="ECO:0000256" key="1">
    <source>
        <dbReference type="ARBA" id="ARBA00022884"/>
    </source>
</evidence>
<feature type="region of interest" description="Disordered" evidence="3">
    <location>
        <begin position="1"/>
        <end position="92"/>
    </location>
</feature>
<evidence type="ECO:0000256" key="3">
    <source>
        <dbReference type="SAM" id="MobiDB-lite"/>
    </source>
</evidence>
<dbReference type="InterPro" id="IPR050502">
    <property type="entry name" value="Euk_RNA-bind_prot"/>
</dbReference>
<evidence type="ECO:0000313" key="6">
    <source>
        <dbReference type="Proteomes" id="UP000092321"/>
    </source>
</evidence>
<dbReference type="Pfam" id="PF00076">
    <property type="entry name" value="RRM_1"/>
    <property type="match status" value="1"/>
</dbReference>
<organism evidence="5 6">
    <name type="scientific">Hanseniaspora valbyensis NRRL Y-1626</name>
    <dbReference type="NCBI Taxonomy" id="766949"/>
    <lineage>
        <taxon>Eukaryota</taxon>
        <taxon>Fungi</taxon>
        <taxon>Dikarya</taxon>
        <taxon>Ascomycota</taxon>
        <taxon>Saccharomycotina</taxon>
        <taxon>Saccharomycetes</taxon>
        <taxon>Saccharomycodales</taxon>
        <taxon>Saccharomycodaceae</taxon>
        <taxon>Hanseniaspora</taxon>
    </lineage>
</organism>